<evidence type="ECO:0000313" key="1">
    <source>
        <dbReference type="EMBL" id="VAW32224.1"/>
    </source>
</evidence>
<organism evidence="1">
    <name type="scientific">hydrothermal vent metagenome</name>
    <dbReference type="NCBI Taxonomy" id="652676"/>
    <lineage>
        <taxon>unclassified sequences</taxon>
        <taxon>metagenomes</taxon>
        <taxon>ecological metagenomes</taxon>
    </lineage>
</organism>
<dbReference type="AlphaFoldDB" id="A0A3B0VKP4"/>
<gene>
    <name evidence="1" type="ORF">MNBD_CPR01-431</name>
</gene>
<accession>A0A3B0VKP4</accession>
<reference evidence="1" key="1">
    <citation type="submission" date="2018-06" db="EMBL/GenBank/DDBJ databases">
        <authorList>
            <person name="Zhirakovskaya E."/>
        </authorList>
    </citation>
    <scope>NUCLEOTIDE SEQUENCE</scope>
</reference>
<sequence>MSFFSLLHKKSESVLLIDIGSASIAGTYAHISHGYKPELYYTARVPIRSHENINMRKDMERALTELTKVLAQEGARVFAKETGNGSVDRIVVSVASPWQETHTHIERATHKKPFRFTRHLLNMMVEKSVSAMPGRTQATAMVIATRLNGYEMINPFGKMAYDAEVYVILSSISTDVADSIRTVLRKSFHSLHIEIVAFAPVMFLVLRDLYTEYKDFIIMDVSGEATDILIVKKTVLLEDVSVSFGLNDLRRVAIESGIDSTAQDEPLRAMDKTNLFDPDHAGNFAKKIQTARDAWVQGISDAFLTVRSQYALPRDMLLLADKSAHDFLTHMLRSEDFRPLGLSDDLLNVHYVDPGKLAPYVTHHKNAEGDTFISILSLYVAKGLKEPLNEGLPVVHLPQ</sequence>
<evidence type="ECO:0008006" key="2">
    <source>
        <dbReference type="Google" id="ProtNLM"/>
    </source>
</evidence>
<protein>
    <recommendedName>
        <fullName evidence="2">SHS2 domain-containing protein</fullName>
    </recommendedName>
</protein>
<proteinExistence type="predicted"/>
<name>A0A3B0VKP4_9ZZZZ</name>
<dbReference type="EMBL" id="UOEV01000029">
    <property type="protein sequence ID" value="VAW32224.1"/>
    <property type="molecule type" value="Genomic_DNA"/>
</dbReference>